<organism evidence="1 2">
    <name type="scientific">Lymnaea stagnalis</name>
    <name type="common">Great pond snail</name>
    <name type="synonym">Helix stagnalis</name>
    <dbReference type="NCBI Taxonomy" id="6523"/>
    <lineage>
        <taxon>Eukaryota</taxon>
        <taxon>Metazoa</taxon>
        <taxon>Spiralia</taxon>
        <taxon>Lophotrochozoa</taxon>
        <taxon>Mollusca</taxon>
        <taxon>Gastropoda</taxon>
        <taxon>Heterobranchia</taxon>
        <taxon>Euthyneura</taxon>
        <taxon>Panpulmonata</taxon>
        <taxon>Hygrophila</taxon>
        <taxon>Lymnaeoidea</taxon>
        <taxon>Lymnaeidae</taxon>
        <taxon>Lymnaea</taxon>
    </lineage>
</organism>
<accession>A0AAV2I3R0</accession>
<gene>
    <name evidence="1" type="ORF">GSLYS_00014820001</name>
</gene>
<evidence type="ECO:0000313" key="2">
    <source>
        <dbReference type="Proteomes" id="UP001497497"/>
    </source>
</evidence>
<evidence type="ECO:0000313" key="1">
    <source>
        <dbReference type="EMBL" id="CAL1541178.1"/>
    </source>
</evidence>
<name>A0AAV2I3R0_LYMST</name>
<comment type="caution">
    <text evidence="1">The sequence shown here is derived from an EMBL/GenBank/DDBJ whole genome shotgun (WGS) entry which is preliminary data.</text>
</comment>
<sequence>GTYHNAKQTRPVLSSRRLLNSGHRFKAPGSRRANHPISMAACRESLATCENPEFPNWMWRYNRNKRLPRFEPWFTRLERWPPQYRNMGMHDNFRFHPVGPNEQERPFLHLGVNYAHDLLLDRKGGFGNSALGFTPGPAPPRLVVYEVDNPYPRDDLYKVNEIHNISPGMSLLDHTYLPFPETDYTREPLNPRQYLEKTLGQAMEHPGTFPHFNMPSSGATGRLCGAATCGSIDPMEVWLDKHRKREAEQALERYLRSRP</sequence>
<keyword evidence="2" id="KW-1185">Reference proteome</keyword>
<dbReference type="Proteomes" id="UP001497497">
    <property type="component" value="Unassembled WGS sequence"/>
</dbReference>
<dbReference type="EMBL" id="CAXITT010000418">
    <property type="protein sequence ID" value="CAL1541178.1"/>
    <property type="molecule type" value="Genomic_DNA"/>
</dbReference>
<feature type="non-terminal residue" evidence="1">
    <location>
        <position position="1"/>
    </location>
</feature>
<proteinExistence type="predicted"/>
<reference evidence="1 2" key="1">
    <citation type="submission" date="2024-04" db="EMBL/GenBank/DDBJ databases">
        <authorList>
            <consortium name="Genoscope - CEA"/>
            <person name="William W."/>
        </authorList>
    </citation>
    <scope>NUCLEOTIDE SEQUENCE [LARGE SCALE GENOMIC DNA]</scope>
</reference>
<protein>
    <submittedName>
        <fullName evidence="1">Uncharacterized protein</fullName>
    </submittedName>
</protein>
<dbReference type="AlphaFoldDB" id="A0AAV2I3R0"/>